<dbReference type="InterPro" id="IPR011109">
    <property type="entry name" value="DNA_bind_recombinase_dom"/>
</dbReference>
<feature type="domain" description="Resolvase/invertase-type recombinase catalytic" evidence="1">
    <location>
        <begin position="4"/>
        <end position="157"/>
    </location>
</feature>
<dbReference type="Pfam" id="PF07508">
    <property type="entry name" value="Recombinase"/>
    <property type="match status" value="1"/>
</dbReference>
<dbReference type="InterPro" id="IPR036162">
    <property type="entry name" value="Resolvase-like_N_sf"/>
</dbReference>
<dbReference type="AlphaFoldDB" id="A0A0Z8C716"/>
<feature type="domain" description="Recombinase" evidence="2">
    <location>
        <begin position="165"/>
        <end position="309"/>
    </location>
</feature>
<dbReference type="PROSITE" id="PS51737">
    <property type="entry name" value="RECOMBINASE_DNA_BIND"/>
    <property type="match status" value="1"/>
</dbReference>
<proteinExistence type="predicted"/>
<accession>A0A0Z8C716</accession>
<dbReference type="InterPro" id="IPR050639">
    <property type="entry name" value="SSR_resolvase"/>
</dbReference>
<organism evidence="3 4">
    <name type="scientific">Streptococcus suis</name>
    <dbReference type="NCBI Taxonomy" id="1307"/>
    <lineage>
        <taxon>Bacteria</taxon>
        <taxon>Bacillati</taxon>
        <taxon>Bacillota</taxon>
        <taxon>Bacilli</taxon>
        <taxon>Lactobacillales</taxon>
        <taxon>Streptococcaceae</taxon>
        <taxon>Streptococcus</taxon>
    </lineage>
</organism>
<dbReference type="PROSITE" id="PS51736">
    <property type="entry name" value="RECOMBINASES_3"/>
    <property type="match status" value="1"/>
</dbReference>
<dbReference type="SMART" id="SM00857">
    <property type="entry name" value="Resolvase"/>
    <property type="match status" value="1"/>
</dbReference>
<evidence type="ECO:0000259" key="1">
    <source>
        <dbReference type="PROSITE" id="PS51736"/>
    </source>
</evidence>
<evidence type="ECO:0000259" key="2">
    <source>
        <dbReference type="PROSITE" id="PS51737"/>
    </source>
</evidence>
<dbReference type="GO" id="GO:0000150">
    <property type="term" value="F:DNA strand exchange activity"/>
    <property type="evidence" value="ECO:0007669"/>
    <property type="project" value="InterPro"/>
</dbReference>
<name>A0A0Z8C716_STRSU</name>
<dbReference type="Proteomes" id="UP000072003">
    <property type="component" value="Unassembled WGS sequence"/>
</dbReference>
<evidence type="ECO:0000313" key="3">
    <source>
        <dbReference type="EMBL" id="CYU19626.1"/>
    </source>
</evidence>
<gene>
    <name evidence="3" type="ORF">ERS132462_01413</name>
</gene>
<dbReference type="Pfam" id="PF13408">
    <property type="entry name" value="Zn_ribbon_recom"/>
    <property type="match status" value="1"/>
</dbReference>
<dbReference type="SUPFAM" id="SSF53041">
    <property type="entry name" value="Resolvase-like"/>
    <property type="match status" value="1"/>
</dbReference>
<dbReference type="InterPro" id="IPR006119">
    <property type="entry name" value="Resolv_N"/>
</dbReference>
<dbReference type="Gene3D" id="3.40.50.1390">
    <property type="entry name" value="Resolvase, N-terminal catalytic domain"/>
    <property type="match status" value="1"/>
</dbReference>
<dbReference type="Pfam" id="PF00239">
    <property type="entry name" value="Resolvase"/>
    <property type="match status" value="1"/>
</dbReference>
<dbReference type="PANTHER" id="PTHR30461:SF23">
    <property type="entry name" value="DNA RECOMBINASE-RELATED"/>
    <property type="match status" value="1"/>
</dbReference>
<evidence type="ECO:0000313" key="4">
    <source>
        <dbReference type="Proteomes" id="UP000072003"/>
    </source>
</evidence>
<dbReference type="Gene3D" id="3.90.1750.20">
    <property type="entry name" value="Putative Large Serine Recombinase, Chain B, Domain 2"/>
    <property type="match status" value="1"/>
</dbReference>
<dbReference type="EMBL" id="FIFN01000014">
    <property type="protein sequence ID" value="CYU19626.1"/>
    <property type="molecule type" value="Genomic_DNA"/>
</dbReference>
<dbReference type="RefSeq" id="WP_029750099.1">
    <property type="nucleotide sequence ID" value="NZ_CEDC01000011.1"/>
</dbReference>
<reference evidence="3 4" key="1">
    <citation type="submission" date="2016-02" db="EMBL/GenBank/DDBJ databases">
        <authorList>
            <consortium name="Pathogen Informatics"/>
        </authorList>
    </citation>
    <scope>NUCLEOTIDE SEQUENCE [LARGE SCALE GENOMIC DNA]</scope>
    <source>
        <strain evidence="3 4">LSS100</strain>
    </source>
</reference>
<sequence length="525" mass="61313">MSNKAYIYLRLSQDDKRVDNESNSISNQRILIQNFTKSNDIEIAGEYIDDGYSGINFNRPQFQQMIKDLSDSKVKIVIVKDLSRFGRDYIEMGRYIQHYFPRNGIRFIAILDAYDSFEIDTTKDHLFLPIKNFINDSYCRDISIKIRSFQKVKRNNGEYIGALVPFGYLRHPTNKYRFIKDMKVVPIIQQIFSLKIEGYSSKAIADILNDNEIVTPNQRRLDRDGISPGFKATNNKWDAKMVNRIITNHVYIGTIEQGKTSKLNYKSTVIIKVPKKDWICCENTHEPIVSHNIFELANKFHLCDLKQSGAKPDIFAGLLFCDECGQAMIKRNKRYKETIKEFYICGTYNQGNGCSRHSISKNKLLEILEKILFSQLKYREKLIEKIEKIENFSIPLLSNSLDLEKSRRKYQVLNQGLMSDLEDEILTVEEFESLKRFYRNKIFQIENQIAKQNEIERQANILLTNRSEWEKLINPLKGELNRFSLVTSVDRIEIGSNREISVIFYHSEEIALIESLQNSEVSENE</sequence>
<dbReference type="GO" id="GO:0003677">
    <property type="term" value="F:DNA binding"/>
    <property type="evidence" value="ECO:0007669"/>
    <property type="project" value="InterPro"/>
</dbReference>
<dbReference type="InterPro" id="IPR038109">
    <property type="entry name" value="DNA_bind_recomb_sf"/>
</dbReference>
<dbReference type="PANTHER" id="PTHR30461">
    <property type="entry name" value="DNA-INVERTASE FROM LAMBDOID PROPHAGE"/>
    <property type="match status" value="1"/>
</dbReference>
<dbReference type="InterPro" id="IPR025827">
    <property type="entry name" value="Zn_ribbon_recom_dom"/>
</dbReference>
<protein>
    <submittedName>
        <fullName evidence="3">Site-specific recombinase</fullName>
    </submittedName>
</protein>